<feature type="transmembrane region" description="Helical" evidence="1">
    <location>
        <begin position="113"/>
        <end position="132"/>
    </location>
</feature>
<evidence type="ECO:0000313" key="3">
    <source>
        <dbReference type="Proteomes" id="UP000254123"/>
    </source>
</evidence>
<dbReference type="Proteomes" id="UP000254123">
    <property type="component" value="Unassembled WGS sequence"/>
</dbReference>
<dbReference type="STRING" id="1123034.GCA_000685805_02337"/>
<feature type="transmembrane region" description="Helical" evidence="1">
    <location>
        <begin position="55"/>
        <end position="76"/>
    </location>
</feature>
<feature type="transmembrane region" description="Helical" evidence="1">
    <location>
        <begin position="29"/>
        <end position="49"/>
    </location>
</feature>
<dbReference type="RefSeq" id="WP_028859782.1">
    <property type="nucleotide sequence ID" value="NZ_CAJHAQ010000001.1"/>
</dbReference>
<reference evidence="2 3" key="1">
    <citation type="submission" date="2018-06" db="EMBL/GenBank/DDBJ databases">
        <authorList>
            <consortium name="Pathogen Informatics"/>
            <person name="Doyle S."/>
        </authorList>
    </citation>
    <scope>NUCLEOTIDE SEQUENCE [LARGE SCALE GENOMIC DNA]</scope>
    <source>
        <strain evidence="2 3">NCTC10526</strain>
    </source>
</reference>
<keyword evidence="3" id="KW-1185">Reference proteome</keyword>
<protein>
    <recommendedName>
        <fullName evidence="4">DUF2069 domain-containing protein</fullName>
    </recommendedName>
</protein>
<feature type="transmembrane region" description="Helical" evidence="1">
    <location>
        <begin position="83"/>
        <end position="107"/>
    </location>
</feature>
<proteinExistence type="predicted"/>
<evidence type="ECO:0000256" key="1">
    <source>
        <dbReference type="SAM" id="Phobius"/>
    </source>
</evidence>
<keyword evidence="1" id="KW-0472">Membrane</keyword>
<dbReference type="EMBL" id="UGVC01000001">
    <property type="protein sequence ID" value="SUD91379.1"/>
    <property type="molecule type" value="Genomic_DNA"/>
</dbReference>
<evidence type="ECO:0008006" key="4">
    <source>
        <dbReference type="Google" id="ProtNLM"/>
    </source>
</evidence>
<accession>A0A379LL94</accession>
<keyword evidence="1" id="KW-0812">Transmembrane</keyword>
<name>A0A379LL94_9GAMM</name>
<dbReference type="AlphaFoldDB" id="A0A379LL94"/>
<evidence type="ECO:0000313" key="2">
    <source>
        <dbReference type="EMBL" id="SUD91379.1"/>
    </source>
</evidence>
<keyword evidence="1" id="KW-1133">Transmembrane helix</keyword>
<sequence length="149" mass="16805">MAKKKGLDRSSPENLVLIAKLQSKLRMSWLVWLGYRSLGLPILLGMLLATQPDKLGGIAWQLLWLIPALIVTPWILKGKSPYALLMSSMLTLVYLGASGVTLFSRFYDSGISVLWVYGIDLLLILIINVWLFKLLKRLPSMNDKFKDSI</sequence>
<gene>
    <name evidence="2" type="ORF">NCTC10526_01740</name>
</gene>
<organism evidence="2 3">
    <name type="scientific">Psychrobacter phenylpyruvicus</name>
    <dbReference type="NCBI Taxonomy" id="29432"/>
    <lineage>
        <taxon>Bacteria</taxon>
        <taxon>Pseudomonadati</taxon>
        <taxon>Pseudomonadota</taxon>
        <taxon>Gammaproteobacteria</taxon>
        <taxon>Moraxellales</taxon>
        <taxon>Moraxellaceae</taxon>
        <taxon>Psychrobacter</taxon>
    </lineage>
</organism>